<evidence type="ECO:0000256" key="1">
    <source>
        <dbReference type="SAM" id="MobiDB-lite"/>
    </source>
</evidence>
<proteinExistence type="predicted"/>
<dbReference type="AlphaFoldDB" id="A0A2S7K4J4"/>
<organism evidence="2 3">
    <name type="scientific">Hyphococcus luteus</name>
    <dbReference type="NCBI Taxonomy" id="2058213"/>
    <lineage>
        <taxon>Bacteria</taxon>
        <taxon>Pseudomonadati</taxon>
        <taxon>Pseudomonadota</taxon>
        <taxon>Alphaproteobacteria</taxon>
        <taxon>Parvularculales</taxon>
        <taxon>Parvularculaceae</taxon>
        <taxon>Hyphococcus</taxon>
    </lineage>
</organism>
<evidence type="ECO:0000313" key="2">
    <source>
        <dbReference type="EMBL" id="PQA87427.1"/>
    </source>
</evidence>
<dbReference type="RefSeq" id="WP_104830245.1">
    <property type="nucleotide sequence ID" value="NZ_PJCH01000007.1"/>
</dbReference>
<feature type="region of interest" description="Disordered" evidence="1">
    <location>
        <begin position="17"/>
        <end position="37"/>
    </location>
</feature>
<sequence>MAASSFNFSEDAEAKSVRIPSLPGRRHGGDGPSVDVNSEGYKAGFDAASREFLAQLEEQEAWHEDFAKKTGEMLAEMDARYRSECLTLITRLFAAAAPTLARRSSLADIMQLIEERVVQGKSDLVLRVHPTLAAHLPDKESRVLASAPEVTLIRDESCAPAMIDAKWKDGGLFHDPDGLIEEVMRALEEEAAPLEETSDE</sequence>
<dbReference type="OrthoDB" id="7628610at2"/>
<name>A0A2S7K4J4_9PROT</name>
<comment type="caution">
    <text evidence="2">The sequence shown here is derived from an EMBL/GenBank/DDBJ whole genome shotgun (WGS) entry which is preliminary data.</text>
</comment>
<keyword evidence="3" id="KW-1185">Reference proteome</keyword>
<gene>
    <name evidence="2" type="ORF">CW354_11520</name>
</gene>
<evidence type="ECO:0000313" key="3">
    <source>
        <dbReference type="Proteomes" id="UP000239504"/>
    </source>
</evidence>
<dbReference type="Proteomes" id="UP000239504">
    <property type="component" value="Unassembled WGS sequence"/>
</dbReference>
<dbReference type="EMBL" id="PJCH01000007">
    <property type="protein sequence ID" value="PQA87427.1"/>
    <property type="molecule type" value="Genomic_DNA"/>
</dbReference>
<reference evidence="2 3" key="1">
    <citation type="submission" date="2017-12" db="EMBL/GenBank/DDBJ databases">
        <authorList>
            <person name="Hurst M.R.H."/>
        </authorList>
    </citation>
    <scope>NUCLEOTIDE SEQUENCE [LARGE SCALE GENOMIC DNA]</scope>
    <source>
        <strain evidence="2 3">SY-3-19</strain>
    </source>
</reference>
<accession>A0A2S7K4J4</accession>
<evidence type="ECO:0008006" key="4">
    <source>
        <dbReference type="Google" id="ProtNLM"/>
    </source>
</evidence>
<protein>
    <recommendedName>
        <fullName evidence="4">Flagellar assembly protein FliH/Type III secretion system HrpE domain-containing protein</fullName>
    </recommendedName>
</protein>